<evidence type="ECO:0000313" key="3">
    <source>
        <dbReference type="Proteomes" id="UP000198828"/>
    </source>
</evidence>
<proteinExistence type="predicted"/>
<dbReference type="AlphaFoldDB" id="A0A1H2STS1"/>
<dbReference type="Pfam" id="PF13380">
    <property type="entry name" value="CoA_binding_2"/>
    <property type="match status" value="1"/>
</dbReference>
<keyword evidence="3" id="KW-1185">Reference proteome</keyword>
<dbReference type="OrthoDB" id="9804695at2"/>
<dbReference type="InterPro" id="IPR036291">
    <property type="entry name" value="NAD(P)-bd_dom_sf"/>
</dbReference>
<evidence type="ECO:0000259" key="1">
    <source>
        <dbReference type="SMART" id="SM00881"/>
    </source>
</evidence>
<dbReference type="SMART" id="SM00881">
    <property type="entry name" value="CoA_binding"/>
    <property type="match status" value="1"/>
</dbReference>
<dbReference type="EMBL" id="FNNG01000002">
    <property type="protein sequence ID" value="SDW34978.1"/>
    <property type="molecule type" value="Genomic_DNA"/>
</dbReference>
<accession>A0A1H2STS1</accession>
<gene>
    <name evidence="2" type="ORF">SAMN05660923_00541</name>
</gene>
<dbReference type="PANTHER" id="PTHR33303:SF2">
    <property type="entry name" value="COA-BINDING DOMAIN-CONTAINING PROTEIN"/>
    <property type="match status" value="1"/>
</dbReference>
<reference evidence="2 3" key="1">
    <citation type="submission" date="2016-10" db="EMBL/GenBank/DDBJ databases">
        <authorList>
            <person name="de Groot N.N."/>
        </authorList>
    </citation>
    <scope>NUCLEOTIDE SEQUENCE [LARGE SCALE GENOMIC DNA]</scope>
    <source>
        <strain evidence="2 3">DSM 23310</strain>
    </source>
</reference>
<name>A0A1H2STS1_9FIRM</name>
<organism evidence="2 3">
    <name type="scientific">Tepidimicrobium xylanilyticum</name>
    <dbReference type="NCBI Taxonomy" id="1123352"/>
    <lineage>
        <taxon>Bacteria</taxon>
        <taxon>Bacillati</taxon>
        <taxon>Bacillota</taxon>
        <taxon>Tissierellia</taxon>
        <taxon>Tissierellales</taxon>
        <taxon>Tepidimicrobiaceae</taxon>
        <taxon>Tepidimicrobium</taxon>
    </lineage>
</organism>
<dbReference type="RefSeq" id="WP_093750627.1">
    <property type="nucleotide sequence ID" value="NZ_BSYN01000002.1"/>
</dbReference>
<dbReference type="SUPFAM" id="SSF51735">
    <property type="entry name" value="NAD(P)-binding Rossmann-fold domains"/>
    <property type="match status" value="1"/>
</dbReference>
<dbReference type="InterPro" id="IPR003781">
    <property type="entry name" value="CoA-bd"/>
</dbReference>
<dbReference type="Proteomes" id="UP000198828">
    <property type="component" value="Unassembled WGS sequence"/>
</dbReference>
<protein>
    <recommendedName>
        <fullName evidence="1">CoA-binding domain-containing protein</fullName>
    </recommendedName>
</protein>
<dbReference type="PANTHER" id="PTHR33303">
    <property type="entry name" value="CYTOPLASMIC PROTEIN-RELATED"/>
    <property type="match status" value="1"/>
</dbReference>
<evidence type="ECO:0000313" key="2">
    <source>
        <dbReference type="EMBL" id="SDW34978.1"/>
    </source>
</evidence>
<sequence length="130" mass="14993">MVKDEMMSKEVWAVVGVTPNEEKFGYKIWKILLDNGYETYGVNPNYDYIHNKKIYPTLKDVPTNIEVVDLVVSPKVSLNVIDEAKELGIEYLWFQPGTFDQEVIDKAEKLGFKIIYDDCVLATLLKGERK</sequence>
<dbReference type="Gene3D" id="3.40.50.720">
    <property type="entry name" value="NAD(P)-binding Rossmann-like Domain"/>
    <property type="match status" value="1"/>
</dbReference>
<feature type="domain" description="CoA-binding" evidence="1">
    <location>
        <begin position="6"/>
        <end position="98"/>
    </location>
</feature>